<dbReference type="Proteomes" id="UP000637002">
    <property type="component" value="Unassembled WGS sequence"/>
</dbReference>
<evidence type="ECO:0000259" key="1">
    <source>
        <dbReference type="PROSITE" id="PS50983"/>
    </source>
</evidence>
<evidence type="ECO:0000313" key="2">
    <source>
        <dbReference type="EMBL" id="GGC51726.1"/>
    </source>
</evidence>
<proteinExistence type="predicted"/>
<dbReference type="PANTHER" id="PTHR30535:SF4">
    <property type="entry name" value="HEMIN-BINDING PERIPLASMIC PROTEIN HMUT"/>
    <property type="match status" value="1"/>
</dbReference>
<comment type="caution">
    <text evidence="2">The sequence shown here is derived from an EMBL/GenBank/DDBJ whole genome shotgun (WGS) entry which is preliminary data.</text>
</comment>
<keyword evidence="3" id="KW-1185">Reference proteome</keyword>
<dbReference type="PANTHER" id="PTHR30535">
    <property type="entry name" value="VITAMIN B12-BINDING PROTEIN"/>
    <property type="match status" value="1"/>
</dbReference>
<name>A0A916X7G8_9HYPH</name>
<dbReference type="InterPro" id="IPR002491">
    <property type="entry name" value="ABC_transptr_periplasmic_BD"/>
</dbReference>
<protein>
    <submittedName>
        <fullName evidence="2">Hemin ABC transporter substrate-binding protein</fullName>
    </submittedName>
</protein>
<dbReference type="Pfam" id="PF01497">
    <property type="entry name" value="Peripla_BP_2"/>
    <property type="match status" value="1"/>
</dbReference>
<dbReference type="EMBL" id="BMGG01000001">
    <property type="protein sequence ID" value="GGC51726.1"/>
    <property type="molecule type" value="Genomic_DNA"/>
</dbReference>
<gene>
    <name evidence="2" type="primary">hmuT</name>
    <name evidence="2" type="ORF">GCM10010994_08580</name>
</gene>
<reference evidence="2" key="2">
    <citation type="submission" date="2020-09" db="EMBL/GenBank/DDBJ databases">
        <authorList>
            <person name="Sun Q."/>
            <person name="Zhou Y."/>
        </authorList>
    </citation>
    <scope>NUCLEOTIDE SEQUENCE</scope>
    <source>
        <strain evidence="2">CGMCC 1.12919</strain>
    </source>
</reference>
<dbReference type="CDD" id="cd01149">
    <property type="entry name" value="HutB"/>
    <property type="match status" value="1"/>
</dbReference>
<sequence length="319" mass="33690">MTNSTSNSRTAPRRSRPWRRSDVLNLGNCDIWITTLRVLCAVAWLLPAAAAADEAKRIVVAGGALTEILYDLGLADRIVGVDTTSLYPAEATKKPNVGYVRQLSAEGVLSLQPDLVIAQEGAGPPDALKLIEQAGVRVERITDQPTPEGVVERIIRVGALTGEATKAEALARSTRERFAKLAEDRGSAGKPVRAMFVMSLQNGRPLVAGRGTGADGMIKLAGGENVADAFEGYKPMTEEAVVAAAPDVIVMMERQGQPLAPADVFKQPALGATPAGESKRLVTMEGLYLLGFGPRAPEAAHDLMVAFYPKLAAPPSGAK</sequence>
<dbReference type="RefSeq" id="WP_188607832.1">
    <property type="nucleotide sequence ID" value="NZ_BMGG01000001.1"/>
</dbReference>
<dbReference type="Gene3D" id="3.40.50.1980">
    <property type="entry name" value="Nitrogenase molybdenum iron protein domain"/>
    <property type="match status" value="2"/>
</dbReference>
<dbReference type="AlphaFoldDB" id="A0A916X7G8"/>
<reference evidence="2" key="1">
    <citation type="journal article" date="2014" name="Int. J. Syst. Evol. Microbiol.">
        <title>Complete genome sequence of Corynebacterium casei LMG S-19264T (=DSM 44701T), isolated from a smear-ripened cheese.</title>
        <authorList>
            <consortium name="US DOE Joint Genome Institute (JGI-PGF)"/>
            <person name="Walter F."/>
            <person name="Albersmeier A."/>
            <person name="Kalinowski J."/>
            <person name="Ruckert C."/>
        </authorList>
    </citation>
    <scope>NUCLEOTIDE SEQUENCE</scope>
    <source>
        <strain evidence="2">CGMCC 1.12919</strain>
    </source>
</reference>
<dbReference type="InterPro" id="IPR050902">
    <property type="entry name" value="ABC_Transporter_SBP"/>
</dbReference>
<organism evidence="2 3">
    <name type="scientific">Chelatococcus reniformis</name>
    <dbReference type="NCBI Taxonomy" id="1494448"/>
    <lineage>
        <taxon>Bacteria</taxon>
        <taxon>Pseudomonadati</taxon>
        <taxon>Pseudomonadota</taxon>
        <taxon>Alphaproteobacteria</taxon>
        <taxon>Hyphomicrobiales</taxon>
        <taxon>Chelatococcaceae</taxon>
        <taxon>Chelatococcus</taxon>
    </lineage>
</organism>
<accession>A0A916X7G8</accession>
<dbReference type="SUPFAM" id="SSF53807">
    <property type="entry name" value="Helical backbone' metal receptor"/>
    <property type="match status" value="1"/>
</dbReference>
<evidence type="ECO:0000313" key="3">
    <source>
        <dbReference type="Proteomes" id="UP000637002"/>
    </source>
</evidence>
<dbReference type="PROSITE" id="PS50983">
    <property type="entry name" value="FE_B12_PBP"/>
    <property type="match status" value="1"/>
</dbReference>
<feature type="domain" description="Fe/B12 periplasmic-binding" evidence="1">
    <location>
        <begin position="57"/>
        <end position="311"/>
    </location>
</feature>